<dbReference type="EMBL" id="FTOV01000003">
    <property type="protein sequence ID" value="SIS83492.1"/>
    <property type="molecule type" value="Genomic_DNA"/>
</dbReference>
<dbReference type="RefSeq" id="WP_228427515.1">
    <property type="nucleotide sequence ID" value="NZ_FTOV01000003.1"/>
</dbReference>
<accession>A0A1N7MBT3</accession>
<evidence type="ECO:0000313" key="3">
    <source>
        <dbReference type="Proteomes" id="UP000185781"/>
    </source>
</evidence>
<reference evidence="2 3" key="1">
    <citation type="submission" date="2017-01" db="EMBL/GenBank/DDBJ databases">
        <authorList>
            <person name="Mah S.A."/>
            <person name="Swanson W.J."/>
            <person name="Moy G.W."/>
            <person name="Vacquier V.D."/>
        </authorList>
    </citation>
    <scope>NUCLEOTIDE SEQUENCE [LARGE SCALE GENOMIC DNA]</scope>
    <source>
        <strain evidence="2 3">DSM 18014</strain>
    </source>
</reference>
<evidence type="ECO:0000313" key="2">
    <source>
        <dbReference type="EMBL" id="SIS83492.1"/>
    </source>
</evidence>
<sequence>MLTRYACYLIAQNGDPQKEPIAFAQSYFAIQTRKFEEIQKRIKECERLQARQKFSLSEKELSGLIYEKTGNDKDFGIIRSKGDFALFGKTTQQMKDILNIPKNRPLADFLPTITIKAKDFATEITIFNTKEKNLKTESTISSEHVTNNKSVRKILLQRGIVPENLPPEEDIKKLERRVNSESKKIEKNPKKLK</sequence>
<gene>
    <name evidence="2" type="ORF">SAMN05421785_10397</name>
</gene>
<feature type="region of interest" description="Disordered" evidence="1">
    <location>
        <begin position="166"/>
        <end position="193"/>
    </location>
</feature>
<dbReference type="Proteomes" id="UP000185781">
    <property type="component" value="Unassembled WGS sequence"/>
</dbReference>
<dbReference type="STRING" id="373672.SAMN05421785_10397"/>
<feature type="compositionally biased region" description="Basic and acidic residues" evidence="1">
    <location>
        <begin position="169"/>
        <end position="193"/>
    </location>
</feature>
<name>A0A1N7MBT3_9FLAO</name>
<protein>
    <submittedName>
        <fullName evidence="2">DNA-damage-inducible protein D</fullName>
    </submittedName>
</protein>
<organism evidence="2 3">
    <name type="scientific">Chryseobacterium gambrini</name>
    <dbReference type="NCBI Taxonomy" id="373672"/>
    <lineage>
        <taxon>Bacteria</taxon>
        <taxon>Pseudomonadati</taxon>
        <taxon>Bacteroidota</taxon>
        <taxon>Flavobacteriia</taxon>
        <taxon>Flavobacteriales</taxon>
        <taxon>Weeksellaceae</taxon>
        <taxon>Chryseobacterium group</taxon>
        <taxon>Chryseobacterium</taxon>
    </lineage>
</organism>
<proteinExistence type="predicted"/>
<dbReference type="AlphaFoldDB" id="A0A1N7MBT3"/>
<evidence type="ECO:0000256" key="1">
    <source>
        <dbReference type="SAM" id="MobiDB-lite"/>
    </source>
</evidence>